<reference evidence="2" key="1">
    <citation type="journal article" date="2023" name="G3 (Bethesda)">
        <title>Whole genome assemblies of Zophobas morio and Tenebrio molitor.</title>
        <authorList>
            <person name="Kaur S."/>
            <person name="Stinson S.A."/>
            <person name="diCenzo G.C."/>
        </authorList>
    </citation>
    <scope>NUCLEOTIDE SEQUENCE</scope>
    <source>
        <strain evidence="2">QUZm001</strain>
    </source>
</reference>
<dbReference type="Proteomes" id="UP001168821">
    <property type="component" value="Unassembled WGS sequence"/>
</dbReference>
<organism evidence="2 3">
    <name type="scientific">Zophobas morio</name>
    <dbReference type="NCBI Taxonomy" id="2755281"/>
    <lineage>
        <taxon>Eukaryota</taxon>
        <taxon>Metazoa</taxon>
        <taxon>Ecdysozoa</taxon>
        <taxon>Arthropoda</taxon>
        <taxon>Hexapoda</taxon>
        <taxon>Insecta</taxon>
        <taxon>Pterygota</taxon>
        <taxon>Neoptera</taxon>
        <taxon>Endopterygota</taxon>
        <taxon>Coleoptera</taxon>
        <taxon>Polyphaga</taxon>
        <taxon>Cucujiformia</taxon>
        <taxon>Tenebrionidae</taxon>
        <taxon>Zophobas</taxon>
    </lineage>
</organism>
<dbReference type="PANTHER" id="PTHR34339:SF1">
    <property type="entry name" value="STIMULATOR OF INTERFERON GENES PROTEIN"/>
    <property type="match status" value="1"/>
</dbReference>
<dbReference type="GO" id="GO:0016239">
    <property type="term" value="P:positive regulation of macroautophagy"/>
    <property type="evidence" value="ECO:0007669"/>
    <property type="project" value="TreeGrafter"/>
</dbReference>
<evidence type="ECO:0000313" key="3">
    <source>
        <dbReference type="Proteomes" id="UP001168821"/>
    </source>
</evidence>
<feature type="domain" description="STING ligand-binding" evidence="1">
    <location>
        <begin position="105"/>
        <end position="290"/>
    </location>
</feature>
<sequence length="302" mass="34747">MTPLRQQLILKLEKLDKNDLIDLLLLPKSGHKCEHFRSLKSEIDALNSNAVISDNTLSAVLSRNAQNQDCDRCIEAKRIKLEETLHLRNDKYNKTDSLDTIVGVYMAYSIFHGYLNLVIPRTGTTEPHLQELMQDYEATNGVKFACYKLFLLIPKSTYCPTTLEEASKRITKCDPLPEKLITRAGVQDRSYKNSVYKILNWETEKSTYVVAEYATPVKTYKDVLTYNYGEDSDAYKKNKDKVVLKFNLALQKILQEHENCTNYCELVYYDDKNENGSLKDLADVLTERIEALKIGDTENYPD</sequence>
<dbReference type="AlphaFoldDB" id="A0AA38HWI3"/>
<dbReference type="CDD" id="cd12146">
    <property type="entry name" value="STING_C"/>
    <property type="match status" value="1"/>
</dbReference>
<dbReference type="Pfam" id="PF15009">
    <property type="entry name" value="STING_LBD"/>
    <property type="match status" value="1"/>
</dbReference>
<dbReference type="InterPro" id="IPR033952">
    <property type="entry name" value="STING_C"/>
</dbReference>
<dbReference type="EMBL" id="JALNTZ010000007">
    <property type="protein sequence ID" value="KAJ3644973.1"/>
    <property type="molecule type" value="Genomic_DNA"/>
</dbReference>
<dbReference type="GO" id="GO:0002218">
    <property type="term" value="P:activation of innate immune response"/>
    <property type="evidence" value="ECO:0007669"/>
    <property type="project" value="InterPro"/>
</dbReference>
<dbReference type="GO" id="GO:0000045">
    <property type="term" value="P:autophagosome assembly"/>
    <property type="evidence" value="ECO:0007669"/>
    <property type="project" value="TreeGrafter"/>
</dbReference>
<dbReference type="GO" id="GO:0005776">
    <property type="term" value="C:autophagosome"/>
    <property type="evidence" value="ECO:0007669"/>
    <property type="project" value="TreeGrafter"/>
</dbReference>
<dbReference type="GO" id="GO:0061709">
    <property type="term" value="P:reticulophagy"/>
    <property type="evidence" value="ECO:0007669"/>
    <property type="project" value="TreeGrafter"/>
</dbReference>
<dbReference type="GO" id="GO:0032481">
    <property type="term" value="P:positive regulation of type I interferon production"/>
    <property type="evidence" value="ECO:0007669"/>
    <property type="project" value="InterPro"/>
</dbReference>
<evidence type="ECO:0000313" key="2">
    <source>
        <dbReference type="EMBL" id="KAJ3644973.1"/>
    </source>
</evidence>
<dbReference type="InterPro" id="IPR055432">
    <property type="entry name" value="STING_LBD"/>
</dbReference>
<dbReference type="InterPro" id="IPR038623">
    <property type="entry name" value="STING_C_sf"/>
</dbReference>
<gene>
    <name evidence="2" type="ORF">Zmor_022669</name>
</gene>
<evidence type="ECO:0000259" key="1">
    <source>
        <dbReference type="Pfam" id="PF15009"/>
    </source>
</evidence>
<proteinExistence type="predicted"/>
<dbReference type="GO" id="GO:0035438">
    <property type="term" value="F:cyclic-di-GMP binding"/>
    <property type="evidence" value="ECO:0007669"/>
    <property type="project" value="InterPro"/>
</dbReference>
<keyword evidence="3" id="KW-1185">Reference proteome</keyword>
<name>A0AA38HWI3_9CUCU</name>
<comment type="caution">
    <text evidence="2">The sequence shown here is derived from an EMBL/GenBank/DDBJ whole genome shotgun (WGS) entry which is preliminary data.</text>
</comment>
<dbReference type="GO" id="GO:0061507">
    <property type="term" value="F:2',3'-cyclic GMP-AMP binding"/>
    <property type="evidence" value="ECO:0007669"/>
    <property type="project" value="TreeGrafter"/>
</dbReference>
<accession>A0AA38HWI3</accession>
<dbReference type="GO" id="GO:0045087">
    <property type="term" value="P:innate immune response"/>
    <property type="evidence" value="ECO:0007669"/>
    <property type="project" value="TreeGrafter"/>
</dbReference>
<protein>
    <recommendedName>
        <fullName evidence="1">STING ligand-binding domain-containing protein</fullName>
    </recommendedName>
</protein>
<dbReference type="PANTHER" id="PTHR34339">
    <property type="entry name" value="STIMULATOR OF INTERFERON GENES PROTEIN"/>
    <property type="match status" value="1"/>
</dbReference>
<dbReference type="Gene3D" id="3.40.50.12100">
    <property type="entry name" value="Stimulator of interferon genes protein"/>
    <property type="match status" value="1"/>
</dbReference>
<dbReference type="InterPro" id="IPR029158">
    <property type="entry name" value="STING"/>
</dbReference>
<dbReference type="GO" id="GO:0005789">
    <property type="term" value="C:endoplasmic reticulum membrane"/>
    <property type="evidence" value="ECO:0007669"/>
    <property type="project" value="TreeGrafter"/>
</dbReference>